<dbReference type="HAMAP" id="MF_01482">
    <property type="entry name" value="Mca"/>
    <property type="match status" value="1"/>
</dbReference>
<protein>
    <recommendedName>
        <fullName evidence="2">Mycothiol S-conjugate amidase</fullName>
        <ecNumber evidence="2">3.5.1.115</ecNumber>
    </recommendedName>
</protein>
<dbReference type="Pfam" id="PF02585">
    <property type="entry name" value="PIG-L"/>
    <property type="match status" value="1"/>
</dbReference>
<evidence type="ECO:0000256" key="1">
    <source>
        <dbReference type="ARBA" id="ARBA00022833"/>
    </source>
</evidence>
<keyword evidence="4" id="KW-1185">Reference proteome</keyword>
<keyword evidence="2" id="KW-0479">Metal-binding</keyword>
<dbReference type="PANTHER" id="PTHR12993">
    <property type="entry name" value="N-ACETYLGLUCOSAMINYL-PHOSPHATIDYLINOSITOL DE-N-ACETYLASE-RELATED"/>
    <property type="match status" value="1"/>
</dbReference>
<feature type="binding site" evidence="2">
    <location>
        <position position="21"/>
    </location>
    <ligand>
        <name>Zn(2+)</name>
        <dbReference type="ChEBI" id="CHEBI:29105"/>
    </ligand>
</feature>
<comment type="subunit">
    <text evidence="2">Monomer.</text>
</comment>
<evidence type="ECO:0000313" key="3">
    <source>
        <dbReference type="EMBL" id="GGU32639.1"/>
    </source>
</evidence>
<dbReference type="InterPro" id="IPR003737">
    <property type="entry name" value="GlcNAc_PI_deacetylase-related"/>
</dbReference>
<comment type="catalytic activity">
    <reaction evidence="2">
        <text>mycothiol S-conjugate + H2O = an N-acetyl-L-cysteine-S-conjugate + 1D-myo-inositol 2-amino-2-deoxy-alpha-D-glucopyranoside</text>
        <dbReference type="Rhea" id="RHEA:36543"/>
        <dbReference type="ChEBI" id="CHEBI:15377"/>
        <dbReference type="ChEBI" id="CHEBI:58718"/>
        <dbReference type="ChEBI" id="CHEBI:58886"/>
        <dbReference type="ChEBI" id="CHEBI:59633"/>
        <dbReference type="EC" id="3.5.1.115"/>
    </reaction>
</comment>
<dbReference type="PANTHER" id="PTHR12993:SF11">
    <property type="entry name" value="N-ACETYLGLUCOSAMINYL-PHOSPHATIDYLINOSITOL DE-N-ACETYLASE"/>
    <property type="match status" value="1"/>
</dbReference>
<dbReference type="SUPFAM" id="SSF102588">
    <property type="entry name" value="LmbE-like"/>
    <property type="match status" value="1"/>
</dbReference>
<feature type="binding site" evidence="2">
    <location>
        <position position="18"/>
    </location>
    <ligand>
        <name>Zn(2+)</name>
        <dbReference type="ChEBI" id="CHEBI:29105"/>
    </ligand>
</feature>
<keyword evidence="1 2" id="KW-0862">Zinc</keyword>
<dbReference type="NCBIfam" id="TIGR03446">
    <property type="entry name" value="mycothiol_Mca"/>
    <property type="match status" value="1"/>
</dbReference>
<dbReference type="InterPro" id="IPR024078">
    <property type="entry name" value="LmbE-like_dom_sf"/>
</dbReference>
<dbReference type="EC" id="3.5.1.115" evidence="2"/>
<comment type="similarity">
    <text evidence="2">Belongs to the MshB deacetylase family. Mca subfamily.</text>
</comment>
<dbReference type="Gene3D" id="3.40.50.10320">
    <property type="entry name" value="LmbE-like"/>
    <property type="match status" value="1"/>
</dbReference>
<reference evidence="4" key="1">
    <citation type="journal article" date="2019" name="Int. J. Syst. Evol. Microbiol.">
        <title>The Global Catalogue of Microorganisms (GCM) 10K type strain sequencing project: providing services to taxonomists for standard genome sequencing and annotation.</title>
        <authorList>
            <consortium name="The Broad Institute Genomics Platform"/>
            <consortium name="The Broad Institute Genome Sequencing Center for Infectious Disease"/>
            <person name="Wu L."/>
            <person name="Ma J."/>
        </authorList>
    </citation>
    <scope>NUCLEOTIDE SEQUENCE [LARGE SCALE GENOMIC DNA]</scope>
    <source>
        <strain evidence="4">JCM 3296</strain>
    </source>
</reference>
<evidence type="ECO:0000313" key="4">
    <source>
        <dbReference type="Proteomes" id="UP000649573"/>
    </source>
</evidence>
<feature type="binding site" evidence="2">
    <location>
        <position position="139"/>
    </location>
    <ligand>
        <name>Zn(2+)</name>
        <dbReference type="ChEBI" id="CHEBI:29105"/>
    </ligand>
</feature>
<proteinExistence type="inferred from homology"/>
<comment type="caution">
    <text evidence="3">The sequence shown here is derived from an EMBL/GenBank/DDBJ whole genome shotgun (WGS) entry which is preliminary data.</text>
</comment>
<name>A0ABQ2UGE7_9PSEU</name>
<dbReference type="EMBL" id="BMRE01000008">
    <property type="protein sequence ID" value="GGU32639.1"/>
    <property type="molecule type" value="Genomic_DNA"/>
</dbReference>
<evidence type="ECO:0000256" key="2">
    <source>
        <dbReference type="HAMAP-Rule" id="MF_01482"/>
    </source>
</evidence>
<dbReference type="InterPro" id="IPR017811">
    <property type="entry name" value="Mca"/>
</dbReference>
<sequence>MRTKDCDNSFRLMAVHAHPDDESSKGAATMAKYAADGAQVLVVTCTGGEQGDVLNPEMPDCPDMGSTRRAELARACELLGVRHQLLGFADSGLGEQAPGCFARQPLDVVTAPLVRLMREFRPHVVLAYDSTGGYPHPDHVMCHRAAVEAFDAAGDPDRFPSHGPAWAPSKLYFHVGLHPARLAALLDAAQDRPQSWAAEVEMLLAHDPWPTLPITTRVPCGEHFATKERALRAHRSQIDPRGFWFVFPADVQRAAWPTEDFHLARTRVHTELPENDLFAGIAETAPLRLVG</sequence>
<accession>A0ABQ2UGE7</accession>
<gene>
    <name evidence="2 3" type="primary">mca</name>
    <name evidence="3" type="ORF">GCM10010178_26070</name>
</gene>
<comment type="cofactor">
    <cofactor evidence="2">
        <name>Zn(2+)</name>
        <dbReference type="ChEBI" id="CHEBI:29105"/>
    </cofactor>
    <text evidence="2">Binds 1 zinc ion per subunit.</text>
</comment>
<keyword evidence="2" id="KW-0378">Hydrolase</keyword>
<dbReference type="RefSeq" id="WP_308202391.1">
    <property type="nucleotide sequence ID" value="NZ_BMRE01000008.1"/>
</dbReference>
<comment type="function">
    <text evidence="2">A mycothiol (MSH, N-acetylcysteinyl-glucosaminyl-inositol) S-conjugate amidase, it recycles conjugated MSH to the N-acetyl cysteine conjugate (AcCys S-conjugate, a mercapturic acid) and the MSH precursor. Involved in MSH-dependent detoxification of a number of alkylating agents and antibiotics.</text>
</comment>
<dbReference type="Proteomes" id="UP000649573">
    <property type="component" value="Unassembled WGS sequence"/>
</dbReference>
<organism evidence="3 4">
    <name type="scientific">Lentzea flava</name>
    <dbReference type="NCBI Taxonomy" id="103732"/>
    <lineage>
        <taxon>Bacteria</taxon>
        <taxon>Bacillati</taxon>
        <taxon>Actinomycetota</taxon>
        <taxon>Actinomycetes</taxon>
        <taxon>Pseudonocardiales</taxon>
        <taxon>Pseudonocardiaceae</taxon>
        <taxon>Lentzea</taxon>
    </lineage>
</organism>